<keyword evidence="2" id="KW-1185">Reference proteome</keyword>
<dbReference type="Proteomes" id="UP000325440">
    <property type="component" value="Unassembled WGS sequence"/>
</dbReference>
<protein>
    <submittedName>
        <fullName evidence="1">Uncharacterized protein</fullName>
    </submittedName>
</protein>
<reference evidence="1 2" key="1">
    <citation type="submission" date="2019-08" db="EMBL/GenBank/DDBJ databases">
        <authorList>
            <person name="Alioto T."/>
            <person name="Alioto T."/>
            <person name="Gomez Garrido J."/>
        </authorList>
    </citation>
    <scope>NUCLEOTIDE SEQUENCE [LARGE SCALE GENOMIC DNA]</scope>
</reference>
<gene>
    <name evidence="1" type="ORF">CINCED_3A010332</name>
</gene>
<dbReference type="OrthoDB" id="6622896at2759"/>
<dbReference type="EMBL" id="CABPRJ010000085">
    <property type="protein sequence ID" value="VVC27313.1"/>
    <property type="molecule type" value="Genomic_DNA"/>
</dbReference>
<evidence type="ECO:0000313" key="2">
    <source>
        <dbReference type="Proteomes" id="UP000325440"/>
    </source>
</evidence>
<accession>A0A5E4M7J8</accession>
<dbReference type="AlphaFoldDB" id="A0A5E4M7J8"/>
<name>A0A5E4M7J8_9HEMI</name>
<evidence type="ECO:0000313" key="1">
    <source>
        <dbReference type="EMBL" id="VVC27313.1"/>
    </source>
</evidence>
<sequence length="134" mass="15364">MEAGLQLDKVYKIIKFNQSPWLRSYISLNIEKGKHAVTDFHKDFYKLMNSSVFARGDKGISPLDSACREHDLAYDRSNSVTDRNKANILENRAWERFQTKDANFKKKASPWTITTAMKTKRKLDAGCGFKAAVK</sequence>
<proteinExistence type="predicted"/>
<organism evidence="1 2">
    <name type="scientific">Cinara cedri</name>
    <dbReference type="NCBI Taxonomy" id="506608"/>
    <lineage>
        <taxon>Eukaryota</taxon>
        <taxon>Metazoa</taxon>
        <taxon>Ecdysozoa</taxon>
        <taxon>Arthropoda</taxon>
        <taxon>Hexapoda</taxon>
        <taxon>Insecta</taxon>
        <taxon>Pterygota</taxon>
        <taxon>Neoptera</taxon>
        <taxon>Paraneoptera</taxon>
        <taxon>Hemiptera</taxon>
        <taxon>Sternorrhyncha</taxon>
        <taxon>Aphidomorpha</taxon>
        <taxon>Aphidoidea</taxon>
        <taxon>Aphididae</taxon>
        <taxon>Lachninae</taxon>
        <taxon>Cinara</taxon>
    </lineage>
</organism>